<name>A0A481Z1L6_9VIRU</name>
<dbReference type="SUPFAM" id="SSF48403">
    <property type="entry name" value="Ankyrin repeat"/>
    <property type="match status" value="1"/>
</dbReference>
<feature type="domain" description="U-box" evidence="3">
    <location>
        <begin position="37"/>
        <end position="98"/>
    </location>
</feature>
<sequence length="453" mass="52921">MLTYITFGDMITGKKRKRVSDFEEKEPPTKKIKVDNYIVCPISKKIYYDPVSADDGYVYERTSLEKWLDEKGTSPATGERMSQKVHSSLPTKIMVNDFIKCNPKYKNMQYVQDLTYNVNYKIIMRFLENKRFHKLLEYVDYCIMNKCYSIPGSIPIIQHLCIHCKDDNIIKHVLDHCLDIEVPDKISGYMPIHNVCRYGSDSIIKYMINKCSNLECKTYFKLRPIHMICQYSTASNVKCLIDKGVNLDCADMYGITPILIACKYGDYAMIRHLNNAGVNVCTHDNNKNTVVNISLQYQDKNTIIYILAEYYRKMLTFTISNDDIVAEDEIVSELDELDEFNELLNEYEYNEFCEELELDFFDELPGLDENNTINDEIKVEDEDDVEDTPTIELFDDALKNCTDYIKYITQNSKLTNEQDKHNVLLIVFTLENKYNNKTLTNYELDNLIRDGKI</sequence>
<dbReference type="InterPro" id="IPR002110">
    <property type="entry name" value="Ankyrin_rpt"/>
</dbReference>
<dbReference type="PROSITE" id="PS50088">
    <property type="entry name" value="ANK_REPEAT"/>
    <property type="match status" value="1"/>
</dbReference>
<organism evidence="4">
    <name type="scientific">Mimivirus LCMiAC01</name>
    <dbReference type="NCBI Taxonomy" id="2506608"/>
    <lineage>
        <taxon>Viruses</taxon>
        <taxon>Varidnaviria</taxon>
        <taxon>Bamfordvirae</taxon>
        <taxon>Nucleocytoviricota</taxon>
        <taxon>Megaviricetes</taxon>
        <taxon>Imitervirales</taxon>
        <taxon>Mimiviridae</taxon>
        <taxon>Klosneuvirinae</taxon>
    </lineage>
</organism>
<dbReference type="InterPro" id="IPR003613">
    <property type="entry name" value="Ubox_domain"/>
</dbReference>
<dbReference type="SMART" id="SM00248">
    <property type="entry name" value="ANK"/>
    <property type="match status" value="4"/>
</dbReference>
<accession>A0A481Z1L6</accession>
<evidence type="ECO:0000313" key="4">
    <source>
        <dbReference type="EMBL" id="QBK88586.1"/>
    </source>
</evidence>
<dbReference type="InterPro" id="IPR036770">
    <property type="entry name" value="Ankyrin_rpt-contain_sf"/>
</dbReference>
<dbReference type="GO" id="GO:0004842">
    <property type="term" value="F:ubiquitin-protein transferase activity"/>
    <property type="evidence" value="ECO:0007669"/>
    <property type="project" value="InterPro"/>
</dbReference>
<dbReference type="EMBL" id="MK500392">
    <property type="protein sequence ID" value="QBK88586.1"/>
    <property type="molecule type" value="Genomic_DNA"/>
</dbReference>
<evidence type="ECO:0000259" key="3">
    <source>
        <dbReference type="SMART" id="SM00504"/>
    </source>
</evidence>
<dbReference type="Gene3D" id="1.25.40.20">
    <property type="entry name" value="Ankyrin repeat-containing domain"/>
    <property type="match status" value="1"/>
</dbReference>
<evidence type="ECO:0000256" key="2">
    <source>
        <dbReference type="ARBA" id="ARBA00023043"/>
    </source>
</evidence>
<dbReference type="PANTHER" id="PTHR24198">
    <property type="entry name" value="ANKYRIN REPEAT AND PROTEIN KINASE DOMAIN-CONTAINING PROTEIN"/>
    <property type="match status" value="1"/>
</dbReference>
<keyword evidence="2" id="KW-0040">ANK repeat</keyword>
<protein>
    <submittedName>
        <fullName evidence="4">Ankyrin repeat protein</fullName>
    </submittedName>
</protein>
<evidence type="ECO:0000256" key="1">
    <source>
        <dbReference type="ARBA" id="ARBA00022737"/>
    </source>
</evidence>
<keyword evidence="1" id="KW-0677">Repeat</keyword>
<dbReference type="SMART" id="SM00504">
    <property type="entry name" value="Ubox"/>
    <property type="match status" value="1"/>
</dbReference>
<dbReference type="PANTHER" id="PTHR24198:SF165">
    <property type="entry name" value="ANKYRIN REPEAT-CONTAINING PROTEIN-RELATED"/>
    <property type="match status" value="1"/>
</dbReference>
<dbReference type="InterPro" id="IPR013083">
    <property type="entry name" value="Znf_RING/FYVE/PHD"/>
</dbReference>
<dbReference type="GO" id="GO:0016567">
    <property type="term" value="P:protein ubiquitination"/>
    <property type="evidence" value="ECO:0007669"/>
    <property type="project" value="InterPro"/>
</dbReference>
<dbReference type="Gene3D" id="3.30.40.10">
    <property type="entry name" value="Zinc/RING finger domain, C3HC4 (zinc finger)"/>
    <property type="match status" value="1"/>
</dbReference>
<proteinExistence type="predicted"/>
<gene>
    <name evidence="4" type="ORF">LCMiAC01_02630</name>
</gene>
<dbReference type="Pfam" id="PF04564">
    <property type="entry name" value="U-box"/>
    <property type="match status" value="1"/>
</dbReference>
<dbReference type="SUPFAM" id="SSF57850">
    <property type="entry name" value="RING/U-box"/>
    <property type="match status" value="1"/>
</dbReference>
<reference evidence="4" key="1">
    <citation type="journal article" date="2019" name="MBio">
        <title>Virus Genomes from Deep Sea Sediments Expand the Ocean Megavirome and Support Independent Origins of Viral Gigantism.</title>
        <authorList>
            <person name="Backstrom D."/>
            <person name="Yutin N."/>
            <person name="Jorgensen S.L."/>
            <person name="Dharamshi J."/>
            <person name="Homa F."/>
            <person name="Zaremba-Niedwiedzka K."/>
            <person name="Spang A."/>
            <person name="Wolf Y.I."/>
            <person name="Koonin E.V."/>
            <person name="Ettema T.J."/>
        </authorList>
    </citation>
    <scope>NUCLEOTIDE SEQUENCE</scope>
</reference>
<dbReference type="CDD" id="cd16655">
    <property type="entry name" value="RING-Ubox_WDSUB1-like"/>
    <property type="match status" value="1"/>
</dbReference>